<dbReference type="Pfam" id="PF07883">
    <property type="entry name" value="Cupin_2"/>
    <property type="match status" value="1"/>
</dbReference>
<protein>
    <submittedName>
        <fullName evidence="2">Mannose-6-phosphate isomerase, cupin superfamily</fullName>
    </submittedName>
</protein>
<evidence type="ECO:0000259" key="1">
    <source>
        <dbReference type="Pfam" id="PF07883"/>
    </source>
</evidence>
<proteinExistence type="predicted"/>
<evidence type="ECO:0000313" key="2">
    <source>
        <dbReference type="EMBL" id="SDF08809.1"/>
    </source>
</evidence>
<keyword evidence="3" id="KW-1185">Reference proteome</keyword>
<name>A0A1G7I8Z1_9FLAO</name>
<dbReference type="InterPro" id="IPR013096">
    <property type="entry name" value="Cupin_2"/>
</dbReference>
<dbReference type="Gene3D" id="2.60.120.10">
    <property type="entry name" value="Jelly Rolls"/>
    <property type="match status" value="1"/>
</dbReference>
<dbReference type="RefSeq" id="WP_074538640.1">
    <property type="nucleotide sequence ID" value="NZ_FNBD01000007.1"/>
</dbReference>
<dbReference type="GO" id="GO:0016853">
    <property type="term" value="F:isomerase activity"/>
    <property type="evidence" value="ECO:0007669"/>
    <property type="project" value="UniProtKB-KW"/>
</dbReference>
<dbReference type="InterPro" id="IPR052044">
    <property type="entry name" value="PKS_Associated_Protein"/>
</dbReference>
<dbReference type="AlphaFoldDB" id="A0A1G7I8Z1"/>
<dbReference type="SUPFAM" id="SSF51182">
    <property type="entry name" value="RmlC-like cupins"/>
    <property type="match status" value="1"/>
</dbReference>
<sequence length="119" mass="13671">MNIQEELNGVQIYFSPRILTAVNDQYVKVAKIKGEDIPWHHYENEDELFFIISGELLMEVENEPNKIMKTGDLYAVPKGINHRVSSKEECAIMLIETKTTKHTGAIETNITKSIQEQSY</sequence>
<accession>A0A1G7I8Z1</accession>
<dbReference type="InterPro" id="IPR014710">
    <property type="entry name" value="RmlC-like_jellyroll"/>
</dbReference>
<dbReference type="CDD" id="cd02226">
    <property type="entry name" value="cupin_YdbB-like"/>
    <property type="match status" value="1"/>
</dbReference>
<evidence type="ECO:0000313" key="3">
    <source>
        <dbReference type="Proteomes" id="UP000182114"/>
    </source>
</evidence>
<organism evidence="2 3">
    <name type="scientific">Cellulophaga baltica</name>
    <dbReference type="NCBI Taxonomy" id="76594"/>
    <lineage>
        <taxon>Bacteria</taxon>
        <taxon>Pseudomonadati</taxon>
        <taxon>Bacteroidota</taxon>
        <taxon>Flavobacteriia</taxon>
        <taxon>Flavobacteriales</taxon>
        <taxon>Flavobacteriaceae</taxon>
        <taxon>Cellulophaga</taxon>
    </lineage>
</organism>
<gene>
    <name evidence="2" type="ORF">SAMN04487992_10797</name>
</gene>
<dbReference type="Proteomes" id="UP000182114">
    <property type="component" value="Unassembled WGS sequence"/>
</dbReference>
<feature type="domain" description="Cupin type-2" evidence="1">
    <location>
        <begin position="33"/>
        <end position="92"/>
    </location>
</feature>
<dbReference type="InterPro" id="IPR011051">
    <property type="entry name" value="RmlC_Cupin_sf"/>
</dbReference>
<dbReference type="EMBL" id="FNBD01000007">
    <property type="protein sequence ID" value="SDF08809.1"/>
    <property type="molecule type" value="Genomic_DNA"/>
</dbReference>
<reference evidence="3" key="1">
    <citation type="submission" date="2016-10" db="EMBL/GenBank/DDBJ databases">
        <authorList>
            <person name="Varghese N."/>
            <person name="Submissions S."/>
        </authorList>
    </citation>
    <scope>NUCLEOTIDE SEQUENCE [LARGE SCALE GENOMIC DNA]</scope>
    <source>
        <strain evidence="3">DSM 24729</strain>
    </source>
</reference>
<dbReference type="eggNOG" id="COG0662">
    <property type="taxonomic scope" value="Bacteria"/>
</dbReference>
<dbReference type="PANTHER" id="PTHR36114">
    <property type="entry name" value="16.7 KDA PROTEIN IN WHIE LOCUS"/>
    <property type="match status" value="1"/>
</dbReference>
<keyword evidence="2" id="KW-0413">Isomerase</keyword>
<dbReference type="PANTHER" id="PTHR36114:SF1">
    <property type="entry name" value="16.7 KDA PROTEIN IN WHIE LOCUS"/>
    <property type="match status" value="1"/>
</dbReference>